<feature type="domain" description="U-box" evidence="3">
    <location>
        <begin position="112"/>
        <end position="141"/>
    </location>
</feature>
<evidence type="ECO:0000313" key="5">
    <source>
        <dbReference type="EMBL" id="OTG19496.1"/>
    </source>
</evidence>
<proteinExistence type="predicted"/>
<dbReference type="Gramene" id="mRNA:HanXRQr2_Chr08g0360091">
    <property type="protein sequence ID" value="CDS:HanXRQr2_Chr08g0360091.1"/>
    <property type="gene ID" value="HanXRQr2_Chr08g0360091"/>
</dbReference>
<reference evidence="5" key="2">
    <citation type="submission" date="2017-02" db="EMBL/GenBank/DDBJ databases">
        <title>Sunflower complete genome.</title>
        <authorList>
            <person name="Langlade N."/>
            <person name="Munos S."/>
        </authorList>
    </citation>
    <scope>NUCLEOTIDE SEQUENCE [LARGE SCALE GENOMIC DNA]</scope>
    <source>
        <tissue evidence="5">Leaves</tissue>
    </source>
</reference>
<sequence length="141" mass="15830">MLVQSEKVSNHFRAIFRSISVALDVLPLDSLKISVELKDDLGISSWNECYKEIKFLESERSGNKKSDVGILCSLMGVMIYSRCTVFTVVDCDKTPISGDGYSCNHNHFVKSLNVDDFRCPISLEIMSDPVTLTTGHTYDRL</sequence>
<evidence type="ECO:0000259" key="3">
    <source>
        <dbReference type="PROSITE" id="PS51698"/>
    </source>
</evidence>
<keyword evidence="2" id="KW-0808">Transferase</keyword>
<accession>A0A251U9F6</accession>
<dbReference type="GO" id="GO:0016567">
    <property type="term" value="P:protein ubiquitination"/>
    <property type="evidence" value="ECO:0007669"/>
    <property type="project" value="UniProtKB-UniPathway"/>
</dbReference>
<dbReference type="SUPFAM" id="SSF57850">
    <property type="entry name" value="RING/U-box"/>
    <property type="match status" value="1"/>
</dbReference>
<reference evidence="4" key="3">
    <citation type="submission" date="2020-06" db="EMBL/GenBank/DDBJ databases">
        <title>Helianthus annuus Genome sequencing and assembly Release 2.</title>
        <authorList>
            <person name="Gouzy J."/>
            <person name="Langlade N."/>
            <person name="Munos S."/>
        </authorList>
    </citation>
    <scope>NUCLEOTIDE SEQUENCE</scope>
    <source>
        <tissue evidence="4">Leaves</tissue>
    </source>
</reference>
<dbReference type="Gene3D" id="3.30.40.10">
    <property type="entry name" value="Zinc/RING finger domain, C3HC4 (zinc finger)"/>
    <property type="match status" value="1"/>
</dbReference>
<dbReference type="EMBL" id="CM007897">
    <property type="protein sequence ID" value="OTG19496.1"/>
    <property type="molecule type" value="Genomic_DNA"/>
</dbReference>
<dbReference type="InterPro" id="IPR013083">
    <property type="entry name" value="Znf_RING/FYVE/PHD"/>
</dbReference>
<dbReference type="Pfam" id="PF04564">
    <property type="entry name" value="U-box"/>
    <property type="match status" value="1"/>
</dbReference>
<organism evidence="5 6">
    <name type="scientific">Helianthus annuus</name>
    <name type="common">Common sunflower</name>
    <dbReference type="NCBI Taxonomy" id="4232"/>
    <lineage>
        <taxon>Eukaryota</taxon>
        <taxon>Viridiplantae</taxon>
        <taxon>Streptophyta</taxon>
        <taxon>Embryophyta</taxon>
        <taxon>Tracheophyta</taxon>
        <taxon>Spermatophyta</taxon>
        <taxon>Magnoliopsida</taxon>
        <taxon>eudicotyledons</taxon>
        <taxon>Gunneridae</taxon>
        <taxon>Pentapetalae</taxon>
        <taxon>asterids</taxon>
        <taxon>campanulids</taxon>
        <taxon>Asterales</taxon>
        <taxon>Asteraceae</taxon>
        <taxon>Asteroideae</taxon>
        <taxon>Heliantheae alliance</taxon>
        <taxon>Heliantheae</taxon>
        <taxon>Helianthus</taxon>
    </lineage>
</organism>
<dbReference type="PROSITE" id="PS51698">
    <property type="entry name" value="U_BOX"/>
    <property type="match status" value="1"/>
</dbReference>
<dbReference type="AlphaFoldDB" id="A0A251U9F6"/>
<dbReference type="GO" id="GO:0004842">
    <property type="term" value="F:ubiquitin-protein transferase activity"/>
    <property type="evidence" value="ECO:0007669"/>
    <property type="project" value="InterPro"/>
</dbReference>
<dbReference type="InParanoid" id="A0A251U9F6"/>
<keyword evidence="6" id="KW-1185">Reference proteome</keyword>
<name>A0A251U9F6_HELAN</name>
<dbReference type="InterPro" id="IPR003613">
    <property type="entry name" value="Ubox_domain"/>
</dbReference>
<evidence type="ECO:0000313" key="4">
    <source>
        <dbReference type="EMBL" id="KAF5797133.1"/>
    </source>
</evidence>
<dbReference type="Proteomes" id="UP000215914">
    <property type="component" value="Chromosome 8"/>
</dbReference>
<reference evidence="4 6" key="1">
    <citation type="journal article" date="2017" name="Nature">
        <title>The sunflower genome provides insights into oil metabolism, flowering and Asterid evolution.</title>
        <authorList>
            <person name="Badouin H."/>
            <person name="Gouzy J."/>
            <person name="Grassa C.J."/>
            <person name="Murat F."/>
            <person name="Staton S.E."/>
            <person name="Cottret L."/>
            <person name="Lelandais-Briere C."/>
            <person name="Owens G.L."/>
            <person name="Carrere S."/>
            <person name="Mayjonade B."/>
            <person name="Legrand L."/>
            <person name="Gill N."/>
            <person name="Kane N.C."/>
            <person name="Bowers J.E."/>
            <person name="Hubner S."/>
            <person name="Bellec A."/>
            <person name="Berard A."/>
            <person name="Berges H."/>
            <person name="Blanchet N."/>
            <person name="Boniface M.C."/>
            <person name="Brunel D."/>
            <person name="Catrice O."/>
            <person name="Chaidir N."/>
            <person name="Claudel C."/>
            <person name="Donnadieu C."/>
            <person name="Faraut T."/>
            <person name="Fievet G."/>
            <person name="Helmstetter N."/>
            <person name="King M."/>
            <person name="Knapp S.J."/>
            <person name="Lai Z."/>
            <person name="Le Paslier M.C."/>
            <person name="Lippi Y."/>
            <person name="Lorenzon L."/>
            <person name="Mandel J.R."/>
            <person name="Marage G."/>
            <person name="Marchand G."/>
            <person name="Marquand E."/>
            <person name="Bret-Mestries E."/>
            <person name="Morien E."/>
            <person name="Nambeesan S."/>
            <person name="Nguyen T."/>
            <person name="Pegot-Espagnet P."/>
            <person name="Pouilly N."/>
            <person name="Raftis F."/>
            <person name="Sallet E."/>
            <person name="Schiex T."/>
            <person name="Thomas J."/>
            <person name="Vandecasteele C."/>
            <person name="Vares D."/>
            <person name="Vear F."/>
            <person name="Vautrin S."/>
            <person name="Crespi M."/>
            <person name="Mangin B."/>
            <person name="Burke J.M."/>
            <person name="Salse J."/>
            <person name="Munos S."/>
            <person name="Vincourt P."/>
            <person name="Rieseberg L.H."/>
            <person name="Langlade N.B."/>
        </authorList>
    </citation>
    <scope>NUCLEOTIDE SEQUENCE [LARGE SCALE GENOMIC DNA]</scope>
    <source>
        <strain evidence="6">cv. SF193</strain>
        <tissue evidence="4">Leaves</tissue>
    </source>
</reference>
<evidence type="ECO:0000256" key="1">
    <source>
        <dbReference type="ARBA" id="ARBA00004906"/>
    </source>
</evidence>
<protein>
    <submittedName>
        <fullName evidence="5">Putative zinc finger, RING/FYVE/PHD-type</fullName>
    </submittedName>
    <submittedName>
        <fullName evidence="4">U box domain, Zinc finger, RING/FYVE/PHD-type</fullName>
    </submittedName>
</protein>
<evidence type="ECO:0000313" key="6">
    <source>
        <dbReference type="Proteomes" id="UP000215914"/>
    </source>
</evidence>
<dbReference type="UniPathway" id="UPA00143"/>
<comment type="pathway">
    <text evidence="1">Protein modification; protein ubiquitination.</text>
</comment>
<gene>
    <name evidence="5" type="ORF">HannXRQ_Chr08g0234731</name>
    <name evidence="4" type="ORF">HanXRQr2_Chr08g0360091</name>
</gene>
<evidence type="ECO:0000256" key="2">
    <source>
        <dbReference type="ARBA" id="ARBA00022679"/>
    </source>
</evidence>
<dbReference type="EMBL" id="MNCJ02000323">
    <property type="protein sequence ID" value="KAF5797133.1"/>
    <property type="molecule type" value="Genomic_DNA"/>
</dbReference>